<keyword evidence="5" id="KW-0812">Transmembrane</keyword>
<evidence type="ECO:0000313" key="7">
    <source>
        <dbReference type="Proteomes" id="UP000193144"/>
    </source>
</evidence>
<name>A0A1Y1ZIY9_9PLEO</name>
<dbReference type="GO" id="GO:0005506">
    <property type="term" value="F:iron ion binding"/>
    <property type="evidence" value="ECO:0007669"/>
    <property type="project" value="InterPro"/>
</dbReference>
<dbReference type="PANTHER" id="PTHR24305:SF232">
    <property type="entry name" value="P450, PUTATIVE (EUROFUNG)-RELATED"/>
    <property type="match status" value="1"/>
</dbReference>
<comment type="cofactor">
    <cofactor evidence="1">
        <name>heme</name>
        <dbReference type="ChEBI" id="CHEBI:30413"/>
    </cofactor>
</comment>
<dbReference type="Pfam" id="PF00067">
    <property type="entry name" value="p450"/>
    <property type="match status" value="1"/>
</dbReference>
<dbReference type="SUPFAM" id="SSF48264">
    <property type="entry name" value="Cytochrome P450"/>
    <property type="match status" value="1"/>
</dbReference>
<dbReference type="Gene3D" id="1.10.630.10">
    <property type="entry name" value="Cytochrome P450"/>
    <property type="match status" value="1"/>
</dbReference>
<dbReference type="GO" id="GO:0020037">
    <property type="term" value="F:heme binding"/>
    <property type="evidence" value="ECO:0007669"/>
    <property type="project" value="InterPro"/>
</dbReference>
<dbReference type="GO" id="GO:0016705">
    <property type="term" value="F:oxidoreductase activity, acting on paired donors, with incorporation or reduction of molecular oxygen"/>
    <property type="evidence" value="ECO:0007669"/>
    <property type="project" value="InterPro"/>
</dbReference>
<dbReference type="Proteomes" id="UP000193144">
    <property type="component" value="Unassembled WGS sequence"/>
</dbReference>
<gene>
    <name evidence="6" type="ORF">BCR34DRAFT_567083</name>
</gene>
<feature type="non-terminal residue" evidence="6">
    <location>
        <position position="390"/>
    </location>
</feature>
<feature type="transmembrane region" description="Helical" evidence="5">
    <location>
        <begin position="6"/>
        <end position="27"/>
    </location>
</feature>
<keyword evidence="5" id="KW-0472">Membrane</keyword>
<accession>A0A1Y1ZIY9</accession>
<dbReference type="InterPro" id="IPR050121">
    <property type="entry name" value="Cytochrome_P450_monoxygenase"/>
</dbReference>
<evidence type="ECO:0000256" key="3">
    <source>
        <dbReference type="ARBA" id="ARBA00022723"/>
    </source>
</evidence>
<evidence type="ECO:0000256" key="2">
    <source>
        <dbReference type="ARBA" id="ARBA00010617"/>
    </source>
</evidence>
<keyword evidence="3" id="KW-0479">Metal-binding</keyword>
<dbReference type="AlphaFoldDB" id="A0A1Y1ZIY9"/>
<evidence type="ECO:0008006" key="8">
    <source>
        <dbReference type="Google" id="ProtNLM"/>
    </source>
</evidence>
<dbReference type="PANTHER" id="PTHR24305">
    <property type="entry name" value="CYTOCHROME P450"/>
    <property type="match status" value="1"/>
</dbReference>
<comment type="similarity">
    <text evidence="2">Belongs to the cytochrome P450 family.</text>
</comment>
<reference evidence="6 7" key="1">
    <citation type="submission" date="2016-07" db="EMBL/GenBank/DDBJ databases">
        <title>Pervasive Adenine N6-methylation of Active Genes in Fungi.</title>
        <authorList>
            <consortium name="DOE Joint Genome Institute"/>
            <person name="Mondo S.J."/>
            <person name="Dannebaum R.O."/>
            <person name="Kuo R.C."/>
            <person name="Labutti K."/>
            <person name="Haridas S."/>
            <person name="Kuo A."/>
            <person name="Salamov A."/>
            <person name="Ahrendt S.R."/>
            <person name="Lipzen A."/>
            <person name="Sullivan W."/>
            <person name="Andreopoulos W.B."/>
            <person name="Clum A."/>
            <person name="Lindquist E."/>
            <person name="Daum C."/>
            <person name="Ramamoorthy G.K."/>
            <person name="Gryganskyi A."/>
            <person name="Culley D."/>
            <person name="Magnuson J.K."/>
            <person name="James T.Y."/>
            <person name="O'Malley M.A."/>
            <person name="Stajich J.E."/>
            <person name="Spatafora J.W."/>
            <person name="Visel A."/>
            <person name="Grigoriev I.V."/>
        </authorList>
    </citation>
    <scope>NUCLEOTIDE SEQUENCE [LARGE SCALE GENOMIC DNA]</scope>
    <source>
        <strain evidence="6 7">CBS 115471</strain>
    </source>
</reference>
<evidence type="ECO:0000256" key="1">
    <source>
        <dbReference type="ARBA" id="ARBA00001971"/>
    </source>
</evidence>
<dbReference type="STRING" id="1231657.A0A1Y1ZIY9"/>
<keyword evidence="7" id="KW-1185">Reference proteome</keyword>
<dbReference type="InterPro" id="IPR001128">
    <property type="entry name" value="Cyt_P450"/>
</dbReference>
<evidence type="ECO:0000313" key="6">
    <source>
        <dbReference type="EMBL" id="ORY10228.1"/>
    </source>
</evidence>
<comment type="caution">
    <text evidence="6">The sequence shown here is derived from an EMBL/GenBank/DDBJ whole genome shotgun (WGS) entry which is preliminary data.</text>
</comment>
<proteinExistence type="inferred from homology"/>
<keyword evidence="4" id="KW-0408">Iron</keyword>
<keyword evidence="5" id="KW-1133">Transmembrane helix</keyword>
<evidence type="ECO:0000256" key="5">
    <source>
        <dbReference type="SAM" id="Phobius"/>
    </source>
</evidence>
<evidence type="ECO:0000256" key="4">
    <source>
        <dbReference type="ARBA" id="ARBA00023004"/>
    </source>
</evidence>
<sequence length="390" mass="44583">MDYSQTYGVLLCVALTTIVVLALKLCVSSPHGRWPKYTTKKQAECAQIIAGSVLNGAKNTLSKLEARARANTRLSHAFGIDNAFTTENTKWHSEYRTKVTTHIRPDWEMVARDAILLAKRYQYPQNLVRLVQCFVLEMTIKILYRGDLSTPDEETVLFVATEINQIWIQSKDPRQIVPWRKQRKLHEALGRLIPGCDALDPQSNPMSFLLPAFETMWRVVLRCFIEVRFRGSKDTNEWANALKTYLENPNPPCDRPEERVGMVVTFALVREALRLYPPTRHVHRHFKFAGRGSSILAIADIEGLHRDEEVWGPDADCFRPSRWESLSPESEQLKAWMPFGGSPFVCPAKPEFGPRMIGILVAALVEVFSDVKFELRLEGPRGRMDMAEFH</sequence>
<dbReference type="InterPro" id="IPR036396">
    <property type="entry name" value="Cyt_P450_sf"/>
</dbReference>
<dbReference type="GO" id="GO:0004497">
    <property type="term" value="F:monooxygenase activity"/>
    <property type="evidence" value="ECO:0007669"/>
    <property type="project" value="InterPro"/>
</dbReference>
<protein>
    <recommendedName>
        <fullName evidence="8">Cytochrome P450</fullName>
    </recommendedName>
</protein>
<dbReference type="EMBL" id="MCFA01000075">
    <property type="protein sequence ID" value="ORY10228.1"/>
    <property type="molecule type" value="Genomic_DNA"/>
</dbReference>
<dbReference type="OrthoDB" id="10029320at2759"/>
<organism evidence="6 7">
    <name type="scientific">Clohesyomyces aquaticus</name>
    <dbReference type="NCBI Taxonomy" id="1231657"/>
    <lineage>
        <taxon>Eukaryota</taxon>
        <taxon>Fungi</taxon>
        <taxon>Dikarya</taxon>
        <taxon>Ascomycota</taxon>
        <taxon>Pezizomycotina</taxon>
        <taxon>Dothideomycetes</taxon>
        <taxon>Pleosporomycetidae</taxon>
        <taxon>Pleosporales</taxon>
        <taxon>Lindgomycetaceae</taxon>
        <taxon>Clohesyomyces</taxon>
    </lineage>
</organism>